<sequence>MEKIENEHLSESMSVTIIRDMIMDLLAPMEVVNFVIGTGIKFVSKDMGRYISLFKYIIPNRRWLQSKIKANYTFTVVSKDLNKLINTNGYDVRRRISMRTPTKPRIDPVRIDALLMVTLNAFVVPCTSSFLAGSGLEIIDGDPYFNAGRSQDPNMFEVLIADSFLDKVKVRLTCAISDQSMMQPLIIGRYSWMISVFFATVTSTQIEYVYADGMRKETIRTSVSRAMMQDEMDEVDGGTGTLATLAVRDFDDPTIDSRVHLMNM</sequence>
<protein>
    <submittedName>
        <fullName evidence="1">Uncharacterized protein</fullName>
    </submittedName>
</protein>
<comment type="caution">
    <text evidence="1">The sequence shown here is derived from an EMBL/GenBank/DDBJ whole genome shotgun (WGS) entry which is preliminary data.</text>
</comment>
<accession>A0A4U0U1L9</accession>
<dbReference type="AlphaFoldDB" id="A0A4U0U1L9"/>
<evidence type="ECO:0000313" key="2">
    <source>
        <dbReference type="Proteomes" id="UP000310066"/>
    </source>
</evidence>
<gene>
    <name evidence="1" type="ORF">B0A54_17117</name>
</gene>
<name>A0A4U0U1L9_9PEZI</name>
<reference evidence="1 2" key="1">
    <citation type="submission" date="2017-03" db="EMBL/GenBank/DDBJ databases">
        <title>Genomes of endolithic fungi from Antarctica.</title>
        <authorList>
            <person name="Coleine C."/>
            <person name="Masonjones S."/>
            <person name="Stajich J.E."/>
        </authorList>
    </citation>
    <scope>NUCLEOTIDE SEQUENCE [LARGE SCALE GENOMIC DNA]</scope>
    <source>
        <strain evidence="1 2">CCFEE 5311</strain>
    </source>
</reference>
<proteinExistence type="predicted"/>
<dbReference type="OrthoDB" id="3826115at2759"/>
<dbReference type="Proteomes" id="UP000310066">
    <property type="component" value="Unassembled WGS sequence"/>
</dbReference>
<dbReference type="EMBL" id="NAJP01000119">
    <property type="protein sequence ID" value="TKA28266.1"/>
    <property type="molecule type" value="Genomic_DNA"/>
</dbReference>
<organism evidence="1 2">
    <name type="scientific">Friedmanniomyces endolithicus</name>
    <dbReference type="NCBI Taxonomy" id="329885"/>
    <lineage>
        <taxon>Eukaryota</taxon>
        <taxon>Fungi</taxon>
        <taxon>Dikarya</taxon>
        <taxon>Ascomycota</taxon>
        <taxon>Pezizomycotina</taxon>
        <taxon>Dothideomycetes</taxon>
        <taxon>Dothideomycetidae</taxon>
        <taxon>Mycosphaerellales</taxon>
        <taxon>Teratosphaeriaceae</taxon>
        <taxon>Friedmanniomyces</taxon>
    </lineage>
</organism>
<evidence type="ECO:0000313" key="1">
    <source>
        <dbReference type="EMBL" id="TKA28266.1"/>
    </source>
</evidence>